<dbReference type="EMBL" id="CP067378">
    <property type="protein sequence ID" value="QYS88373.1"/>
    <property type="molecule type" value="Genomic_DNA"/>
</dbReference>
<dbReference type="AlphaFoldDB" id="A0A8G0KQS1"/>
<reference evidence="1" key="1">
    <citation type="submission" date="2020-12" db="EMBL/GenBank/DDBJ databases">
        <title>Genome sequencing of genetic groups of Flavobacterium columnare.</title>
        <authorList>
            <person name="Waldbieser G.C."/>
            <person name="Griffin M.J."/>
            <person name="LaFrentz B.R."/>
        </authorList>
    </citation>
    <scope>NUCLEOTIDE SEQUENCE</scope>
    <source>
        <strain evidence="1">90-106</strain>
    </source>
</reference>
<accession>A0A8G0KQS1</accession>
<sequence length="46" mass="4588">MPILPFGISIGKLVLVLPFGFAAGGVIGVMPTAGEAAFKSLMLVGV</sequence>
<name>A0A8G0KQS1_9FLAO</name>
<proteinExistence type="predicted"/>
<evidence type="ECO:0000313" key="1">
    <source>
        <dbReference type="EMBL" id="QYS88373.1"/>
    </source>
</evidence>
<protein>
    <submittedName>
        <fullName evidence="1">Uncharacterized protein</fullName>
    </submittedName>
</protein>
<organism evidence="1">
    <name type="scientific">Flavobacterium columnare</name>
    <dbReference type="NCBI Taxonomy" id="996"/>
    <lineage>
        <taxon>Bacteria</taxon>
        <taxon>Pseudomonadati</taxon>
        <taxon>Bacteroidota</taxon>
        <taxon>Flavobacteriia</taxon>
        <taxon>Flavobacteriales</taxon>
        <taxon>Flavobacteriaceae</taxon>
        <taxon>Flavobacterium</taxon>
    </lineage>
</organism>
<dbReference type="KEGG" id="fdv:JJC05_11725"/>
<dbReference type="Proteomes" id="UP000824721">
    <property type="component" value="Chromosome"/>
</dbReference>
<gene>
    <name evidence="1" type="ORF">JJC05_11725</name>
</gene>